<feature type="chain" id="PRO_5019286097" evidence="3">
    <location>
        <begin position="24"/>
        <end position="376"/>
    </location>
</feature>
<dbReference type="EMBL" id="CP034464">
    <property type="protein sequence ID" value="AZP10893.1"/>
    <property type="molecule type" value="Genomic_DNA"/>
</dbReference>
<evidence type="ECO:0000313" key="7">
    <source>
        <dbReference type="EMBL" id="AZP10893.1"/>
    </source>
</evidence>
<evidence type="ECO:0000259" key="4">
    <source>
        <dbReference type="Pfam" id="PF25917"/>
    </source>
</evidence>
<accession>A0A3S9HFM0</accession>
<dbReference type="FunFam" id="2.40.420.20:FF:000001">
    <property type="entry name" value="Efflux RND transporter periplasmic adaptor subunit"/>
    <property type="match status" value="1"/>
</dbReference>
<dbReference type="Gene3D" id="2.40.50.100">
    <property type="match status" value="1"/>
</dbReference>
<sequence length="376" mass="40134">MKQIHPSASAILFVAITSAAVLSGCGPSKTVSPGSAQPIATVTVAAPEKSMVQETLDYTGRIEPSQRVEVRSRLSGYLQAIKFRDGQQVKAGDPLFVIDQRPFAIARDRAQANFAQAIVRQKLALKQLARITHLQQSGASSSDELDRIRSEFEGAQAAVLLSQAELRSADLELSFATIKSPISGTVSDHRVDIGNYVVGGTAQGGLLTTIVAQSPLRATVDLSEYDFARLRQQKQLPERIQIRLDGVTGTQVGTIDFIDNEISARSGTLRLRTSIANVDKTIKPGSFAHVRIPVGAPEEKLLVPDSAIQSDQTKKLVLVVDANGKVAPKRVELGGLYNGKRVVLSGLSADDKIIVSGAQRVRPGDSVKLSTPVTGA</sequence>
<dbReference type="AlphaFoldDB" id="A0A3S9HFM0"/>
<dbReference type="GO" id="GO:0005886">
    <property type="term" value="C:plasma membrane"/>
    <property type="evidence" value="ECO:0007669"/>
    <property type="project" value="TreeGrafter"/>
</dbReference>
<dbReference type="GO" id="GO:0030313">
    <property type="term" value="C:cell envelope"/>
    <property type="evidence" value="ECO:0007669"/>
    <property type="project" value="UniProtKB-SubCell"/>
</dbReference>
<dbReference type="Gene3D" id="2.40.420.20">
    <property type="match status" value="1"/>
</dbReference>
<gene>
    <name evidence="7" type="ORF">EJN92_01970</name>
</gene>
<keyword evidence="8" id="KW-1185">Reference proteome</keyword>
<evidence type="ECO:0000313" key="8">
    <source>
        <dbReference type="Proteomes" id="UP000275663"/>
    </source>
</evidence>
<reference evidence="7 8" key="1">
    <citation type="journal article" date="2011" name="Int. J. Syst. Evol. Microbiol.">
        <title>Description of Undibacterium oligocarboniphilum sp. nov., isolated from purified water, and Undibacterium pigrum strain CCUG 49012 as the type strain of Undibacterium parvum sp. nov., and emended descriptions of the genus Undibacterium and the species Undibacterium pigrum.</title>
        <authorList>
            <person name="Eder W."/>
            <person name="Wanner G."/>
            <person name="Ludwig W."/>
            <person name="Busse H.J."/>
            <person name="Ziemke-Kageler F."/>
            <person name="Lang E."/>
        </authorList>
    </citation>
    <scope>NUCLEOTIDE SEQUENCE [LARGE SCALE GENOMIC DNA]</scope>
    <source>
        <strain evidence="7 8">DSM 23061</strain>
    </source>
</reference>
<dbReference type="InterPro" id="IPR006143">
    <property type="entry name" value="RND_pump_MFP"/>
</dbReference>
<organism evidence="7 8">
    <name type="scientific">Undibacterium parvum</name>
    <dbReference type="NCBI Taxonomy" id="401471"/>
    <lineage>
        <taxon>Bacteria</taxon>
        <taxon>Pseudomonadati</taxon>
        <taxon>Pseudomonadota</taxon>
        <taxon>Betaproteobacteria</taxon>
        <taxon>Burkholderiales</taxon>
        <taxon>Oxalobacteraceae</taxon>
        <taxon>Undibacterium</taxon>
    </lineage>
</organism>
<dbReference type="NCBIfam" id="TIGR01730">
    <property type="entry name" value="RND_mfp"/>
    <property type="match status" value="1"/>
</dbReference>
<name>A0A3S9HFM0_9BURK</name>
<evidence type="ECO:0000259" key="6">
    <source>
        <dbReference type="Pfam" id="PF25967"/>
    </source>
</evidence>
<dbReference type="PANTHER" id="PTHR30158:SF24">
    <property type="entry name" value="HLYD FAMILY SECRETION PROTEIN"/>
    <property type="match status" value="1"/>
</dbReference>
<dbReference type="KEGG" id="upv:EJN92_01970"/>
<dbReference type="OrthoDB" id="9783047at2"/>
<dbReference type="Pfam" id="PF25917">
    <property type="entry name" value="BSH_RND"/>
    <property type="match status" value="1"/>
</dbReference>
<evidence type="ECO:0000256" key="1">
    <source>
        <dbReference type="ARBA" id="ARBA00004196"/>
    </source>
</evidence>
<dbReference type="Pfam" id="PF25944">
    <property type="entry name" value="Beta-barrel_RND"/>
    <property type="match status" value="1"/>
</dbReference>
<evidence type="ECO:0000259" key="5">
    <source>
        <dbReference type="Pfam" id="PF25944"/>
    </source>
</evidence>
<dbReference type="Gene3D" id="2.40.30.170">
    <property type="match status" value="1"/>
</dbReference>
<feature type="signal peptide" evidence="3">
    <location>
        <begin position="1"/>
        <end position="23"/>
    </location>
</feature>
<feature type="domain" description="Multidrug resistance protein MdtA-like C-terminal permuted SH3" evidence="6">
    <location>
        <begin position="301"/>
        <end position="360"/>
    </location>
</feature>
<dbReference type="PROSITE" id="PS51257">
    <property type="entry name" value="PROKAR_LIPOPROTEIN"/>
    <property type="match status" value="1"/>
</dbReference>
<dbReference type="Pfam" id="PF25967">
    <property type="entry name" value="RND-MFP_C"/>
    <property type="match status" value="1"/>
</dbReference>
<dbReference type="GO" id="GO:0046677">
    <property type="term" value="P:response to antibiotic"/>
    <property type="evidence" value="ECO:0007669"/>
    <property type="project" value="TreeGrafter"/>
</dbReference>
<protein>
    <submittedName>
        <fullName evidence="7">Efflux RND transporter periplasmic adaptor subunit</fullName>
    </submittedName>
</protein>
<dbReference type="SUPFAM" id="SSF111369">
    <property type="entry name" value="HlyD-like secretion proteins"/>
    <property type="match status" value="1"/>
</dbReference>
<dbReference type="InterPro" id="IPR058627">
    <property type="entry name" value="MdtA-like_C"/>
</dbReference>
<dbReference type="InterPro" id="IPR058626">
    <property type="entry name" value="MdtA-like_b-barrel"/>
</dbReference>
<dbReference type="InterPro" id="IPR058625">
    <property type="entry name" value="MdtA-like_BSH"/>
</dbReference>
<feature type="domain" description="Multidrug resistance protein MdtA-like beta-barrel" evidence="5">
    <location>
        <begin position="218"/>
        <end position="295"/>
    </location>
</feature>
<dbReference type="RefSeq" id="WP_126126292.1">
    <property type="nucleotide sequence ID" value="NZ_CP034464.1"/>
</dbReference>
<comment type="subcellular location">
    <subcellularLocation>
        <location evidence="1">Cell envelope</location>
    </subcellularLocation>
</comment>
<evidence type="ECO:0000256" key="2">
    <source>
        <dbReference type="ARBA" id="ARBA00009477"/>
    </source>
</evidence>
<dbReference type="Gene3D" id="1.10.287.470">
    <property type="entry name" value="Helix hairpin bin"/>
    <property type="match status" value="1"/>
</dbReference>
<dbReference type="PANTHER" id="PTHR30158">
    <property type="entry name" value="ACRA/E-RELATED COMPONENT OF DRUG EFFLUX TRANSPORTER"/>
    <property type="match status" value="1"/>
</dbReference>
<feature type="domain" description="Multidrug resistance protein MdtA-like barrel-sandwich hybrid" evidence="4">
    <location>
        <begin position="67"/>
        <end position="207"/>
    </location>
</feature>
<evidence type="ECO:0000256" key="3">
    <source>
        <dbReference type="SAM" id="SignalP"/>
    </source>
</evidence>
<proteinExistence type="inferred from homology"/>
<dbReference type="Proteomes" id="UP000275663">
    <property type="component" value="Chromosome"/>
</dbReference>
<comment type="similarity">
    <text evidence="2">Belongs to the membrane fusion protein (MFP) (TC 8.A.1) family.</text>
</comment>
<dbReference type="GO" id="GO:0022857">
    <property type="term" value="F:transmembrane transporter activity"/>
    <property type="evidence" value="ECO:0007669"/>
    <property type="project" value="InterPro"/>
</dbReference>
<keyword evidence="3" id="KW-0732">Signal</keyword>